<dbReference type="AlphaFoldDB" id="A0A8D8HU86"/>
<dbReference type="EMBL" id="HBUE01328900">
    <property type="protein sequence ID" value="CAG6592246.1"/>
    <property type="molecule type" value="Transcribed_RNA"/>
</dbReference>
<accession>A0A8D8HU86</accession>
<name>A0A8D8HU86_CULPI</name>
<dbReference type="PANTHER" id="PTHR46579:SF1">
    <property type="entry name" value="F5_8 TYPE C DOMAIN-CONTAINING PROTEIN"/>
    <property type="match status" value="1"/>
</dbReference>
<dbReference type="EMBL" id="HBUE01065207">
    <property type="protein sequence ID" value="CAG6470373.1"/>
    <property type="molecule type" value="Transcribed_RNA"/>
</dbReference>
<dbReference type="EMBL" id="HBUE01065206">
    <property type="protein sequence ID" value="CAG6470371.1"/>
    <property type="molecule type" value="Transcribed_RNA"/>
</dbReference>
<sequence length="347" mass="41096">MHACLLGVTRHVWNLIMKSNVGSYRKTIEERLLSIRFPSTFSRQPRKLEEEANFKASEWEHIALYCFYPCLSGFLTENMLNHFMLFSSSLFLLLEYKISDENLEKCERKLKKFCSEFGSIYGQASETFNVHLVTHLVETVRHVGGLWNSSLFPYENGNGILLKYRTGNNKPVVQIAKKYALRKTCNYIPIPENSPIRNWVNEIWQGKTTPKLIFSEHLLYCIENEELEEGIVSREFSYHSKFFYRGLQFCTKGYCEDLKYDDSFIKLNQHFYQITSILTDRQNKIYIVGRVLIVNRLFENLYIYKKSRQKKIMKLNETIRLCINVEIEVDYEKLNFISVVKYMTQVE</sequence>
<organism evidence="1">
    <name type="scientific">Culex pipiens</name>
    <name type="common">House mosquito</name>
    <dbReference type="NCBI Taxonomy" id="7175"/>
    <lineage>
        <taxon>Eukaryota</taxon>
        <taxon>Metazoa</taxon>
        <taxon>Ecdysozoa</taxon>
        <taxon>Arthropoda</taxon>
        <taxon>Hexapoda</taxon>
        <taxon>Insecta</taxon>
        <taxon>Pterygota</taxon>
        <taxon>Neoptera</taxon>
        <taxon>Endopterygota</taxon>
        <taxon>Diptera</taxon>
        <taxon>Nematocera</taxon>
        <taxon>Culicoidea</taxon>
        <taxon>Culicidae</taxon>
        <taxon>Culicinae</taxon>
        <taxon>Culicini</taxon>
        <taxon>Culex</taxon>
        <taxon>Culex</taxon>
    </lineage>
</organism>
<dbReference type="EMBL" id="HBUE01328897">
    <property type="protein sequence ID" value="CAG6592245.1"/>
    <property type="molecule type" value="Transcribed_RNA"/>
</dbReference>
<dbReference type="EMBL" id="HBUE01222231">
    <property type="protein sequence ID" value="CAG6540178.1"/>
    <property type="molecule type" value="Transcribed_RNA"/>
</dbReference>
<dbReference type="EMBL" id="HBUE01065209">
    <property type="protein sequence ID" value="CAG6470375.1"/>
    <property type="molecule type" value="Transcribed_RNA"/>
</dbReference>
<reference evidence="1" key="1">
    <citation type="submission" date="2021-05" db="EMBL/GenBank/DDBJ databases">
        <authorList>
            <person name="Alioto T."/>
            <person name="Alioto T."/>
            <person name="Gomez Garrido J."/>
        </authorList>
    </citation>
    <scope>NUCLEOTIDE SEQUENCE</scope>
</reference>
<protein>
    <submittedName>
        <fullName evidence="1">(northern house mosquito) hypothetical protein</fullName>
    </submittedName>
</protein>
<dbReference type="PANTHER" id="PTHR46579">
    <property type="entry name" value="F5/8 TYPE C DOMAIN-CONTAINING PROTEIN-RELATED"/>
    <property type="match status" value="1"/>
</dbReference>
<proteinExistence type="predicted"/>
<dbReference type="EMBL" id="HBUE01222235">
    <property type="protein sequence ID" value="CAG6540181.1"/>
    <property type="molecule type" value="Transcribed_RNA"/>
</dbReference>
<dbReference type="EMBL" id="HBUE01222234">
    <property type="protein sequence ID" value="CAG6540179.1"/>
    <property type="molecule type" value="Transcribed_RNA"/>
</dbReference>
<dbReference type="EMBL" id="HBUE01328901">
    <property type="protein sequence ID" value="CAG6592248.1"/>
    <property type="molecule type" value="Transcribed_RNA"/>
</dbReference>
<evidence type="ECO:0000313" key="1">
    <source>
        <dbReference type="EMBL" id="CAG6540181.1"/>
    </source>
</evidence>